<dbReference type="GO" id="GO:0007157">
    <property type="term" value="P:heterophilic cell-cell adhesion via plasma membrane cell adhesion molecules"/>
    <property type="evidence" value="ECO:0007669"/>
    <property type="project" value="TreeGrafter"/>
</dbReference>
<dbReference type="OrthoDB" id="6739322at2759"/>
<feature type="domain" description="EGF-like" evidence="7">
    <location>
        <begin position="45"/>
        <end position="83"/>
    </location>
</feature>
<dbReference type="KEGG" id="soy:115883317"/>
<dbReference type="RefSeq" id="XP_030757522.1">
    <property type="nucleotide sequence ID" value="XM_030901662.1"/>
</dbReference>
<feature type="disulfide bond" evidence="6">
    <location>
        <begin position="73"/>
        <end position="82"/>
    </location>
</feature>
<dbReference type="FunFam" id="2.10.25.10:FF:000472">
    <property type="entry name" value="Uncharacterized protein, isoform A"/>
    <property type="match status" value="1"/>
</dbReference>
<dbReference type="PANTHER" id="PTHR24049">
    <property type="entry name" value="CRUMBS FAMILY MEMBER"/>
    <property type="match status" value="1"/>
</dbReference>
<organism evidence="8 9">
    <name type="scientific">Sitophilus oryzae</name>
    <name type="common">Rice weevil</name>
    <name type="synonym">Curculio oryzae</name>
    <dbReference type="NCBI Taxonomy" id="7048"/>
    <lineage>
        <taxon>Eukaryota</taxon>
        <taxon>Metazoa</taxon>
        <taxon>Ecdysozoa</taxon>
        <taxon>Arthropoda</taxon>
        <taxon>Hexapoda</taxon>
        <taxon>Insecta</taxon>
        <taxon>Pterygota</taxon>
        <taxon>Neoptera</taxon>
        <taxon>Endopterygota</taxon>
        <taxon>Coleoptera</taxon>
        <taxon>Polyphaga</taxon>
        <taxon>Cucujiformia</taxon>
        <taxon>Curculionidae</taxon>
        <taxon>Dryophthorinae</taxon>
        <taxon>Sitophilus</taxon>
    </lineage>
</organism>
<evidence type="ECO:0000256" key="4">
    <source>
        <dbReference type="ARBA" id="ARBA00023157"/>
    </source>
</evidence>
<feature type="disulfide bond" evidence="6">
    <location>
        <begin position="111"/>
        <end position="120"/>
    </location>
</feature>
<dbReference type="SUPFAM" id="SSF57196">
    <property type="entry name" value="EGF/Laminin"/>
    <property type="match status" value="3"/>
</dbReference>
<dbReference type="GO" id="GO:0045197">
    <property type="term" value="P:establishment or maintenance of epithelial cell apical/basal polarity"/>
    <property type="evidence" value="ECO:0007669"/>
    <property type="project" value="TreeGrafter"/>
</dbReference>
<dbReference type="InterPro" id="IPR000742">
    <property type="entry name" value="EGF"/>
</dbReference>
<dbReference type="PANTHER" id="PTHR24049:SF18">
    <property type="entry name" value="DELTA-LIKE PROTEIN"/>
    <property type="match status" value="1"/>
</dbReference>
<gene>
    <name evidence="9" type="primary">LOC115883317</name>
</gene>
<dbReference type="SMART" id="SM00179">
    <property type="entry name" value="EGF_CA"/>
    <property type="match status" value="3"/>
</dbReference>
<keyword evidence="3" id="KW-0677">Repeat</keyword>
<sequence>MGLTIMVYIQLKISEAQPNLFPANLLHIMKAFVAGIDSCVVVSVGGSRSSAPSLCGEHGHCINQPGIGYKCQCQPGYTGKYCHENINDCKVNPCENGGTCVDKVNAFQCICNEGWEGALCSINTDDCTPSPCRNNGTCIDGVADFECECKKY</sequence>
<evidence type="ECO:0000256" key="6">
    <source>
        <dbReference type="PROSITE-ProRule" id="PRU00076"/>
    </source>
</evidence>
<evidence type="ECO:0000256" key="3">
    <source>
        <dbReference type="ARBA" id="ARBA00022737"/>
    </source>
</evidence>
<feature type="domain" description="EGF-like" evidence="7">
    <location>
        <begin position="123"/>
        <end position="152"/>
    </location>
</feature>
<evidence type="ECO:0000256" key="1">
    <source>
        <dbReference type="ARBA" id="ARBA00022536"/>
    </source>
</evidence>
<dbReference type="InParanoid" id="A0A6J2Y1E4"/>
<evidence type="ECO:0000259" key="7">
    <source>
        <dbReference type="PROSITE" id="PS50026"/>
    </source>
</evidence>
<dbReference type="GO" id="GO:0032991">
    <property type="term" value="C:protein-containing complex"/>
    <property type="evidence" value="ECO:0007669"/>
    <property type="project" value="TreeGrafter"/>
</dbReference>
<dbReference type="PRINTS" id="PR00010">
    <property type="entry name" value="EGFBLOOD"/>
</dbReference>
<keyword evidence="2" id="KW-0732">Signal</keyword>
<evidence type="ECO:0000256" key="5">
    <source>
        <dbReference type="ARBA" id="ARBA00023180"/>
    </source>
</evidence>
<comment type="caution">
    <text evidence="6">Lacks conserved residue(s) required for the propagation of feature annotation.</text>
</comment>
<dbReference type="AlphaFoldDB" id="A0A6J2Y1E4"/>
<dbReference type="PROSITE" id="PS01186">
    <property type="entry name" value="EGF_2"/>
    <property type="match status" value="2"/>
</dbReference>
<keyword evidence="5" id="KW-0325">Glycoprotein</keyword>
<dbReference type="InterPro" id="IPR013032">
    <property type="entry name" value="EGF-like_CS"/>
</dbReference>
<dbReference type="PROSITE" id="PS01187">
    <property type="entry name" value="EGF_CA"/>
    <property type="match status" value="2"/>
</dbReference>
<keyword evidence="1 6" id="KW-0245">EGF-like domain</keyword>
<dbReference type="CDD" id="cd00054">
    <property type="entry name" value="EGF_CA"/>
    <property type="match status" value="3"/>
</dbReference>
<dbReference type="PROSITE" id="PS50026">
    <property type="entry name" value="EGF_3"/>
    <property type="match status" value="3"/>
</dbReference>
<dbReference type="GeneID" id="115883317"/>
<dbReference type="GO" id="GO:0005886">
    <property type="term" value="C:plasma membrane"/>
    <property type="evidence" value="ECO:0007669"/>
    <property type="project" value="TreeGrafter"/>
</dbReference>
<proteinExistence type="predicted"/>
<keyword evidence="8" id="KW-1185">Reference proteome</keyword>
<dbReference type="Pfam" id="PF12661">
    <property type="entry name" value="hEGF"/>
    <property type="match status" value="1"/>
</dbReference>
<dbReference type="InterPro" id="IPR001881">
    <property type="entry name" value="EGF-like_Ca-bd_dom"/>
</dbReference>
<feature type="domain" description="EGF-like" evidence="7">
    <location>
        <begin position="85"/>
        <end position="121"/>
    </location>
</feature>
<dbReference type="Proteomes" id="UP000504635">
    <property type="component" value="Unplaced"/>
</dbReference>
<dbReference type="InterPro" id="IPR000152">
    <property type="entry name" value="EGF-type_Asp/Asn_hydroxyl_site"/>
</dbReference>
<reference evidence="9" key="1">
    <citation type="submission" date="2025-08" db="UniProtKB">
        <authorList>
            <consortium name="RefSeq"/>
        </authorList>
    </citation>
    <scope>IDENTIFICATION</scope>
    <source>
        <tissue evidence="9">Gonads</tissue>
    </source>
</reference>
<dbReference type="InterPro" id="IPR018097">
    <property type="entry name" value="EGF_Ca-bd_CS"/>
</dbReference>
<dbReference type="Gene3D" id="2.10.25.10">
    <property type="entry name" value="Laminin"/>
    <property type="match status" value="3"/>
</dbReference>
<keyword evidence="4 6" id="KW-1015">Disulfide bond</keyword>
<accession>A0A6J2Y1E4</accession>
<evidence type="ECO:0000313" key="9">
    <source>
        <dbReference type="RefSeq" id="XP_030757522.1"/>
    </source>
</evidence>
<protein>
    <submittedName>
        <fullName evidence="9">Protein jagged-1b-like</fullName>
    </submittedName>
</protein>
<dbReference type="SMART" id="SM00181">
    <property type="entry name" value="EGF"/>
    <property type="match status" value="3"/>
</dbReference>
<name>A0A6J2Y1E4_SITOR</name>
<evidence type="ECO:0000256" key="2">
    <source>
        <dbReference type="ARBA" id="ARBA00022729"/>
    </source>
</evidence>
<dbReference type="Pfam" id="PF00008">
    <property type="entry name" value="EGF"/>
    <property type="match status" value="2"/>
</dbReference>
<dbReference type="PROSITE" id="PS00022">
    <property type="entry name" value="EGF_1"/>
    <property type="match status" value="2"/>
</dbReference>
<dbReference type="InterPro" id="IPR051022">
    <property type="entry name" value="Notch_Cell-Fate_Det"/>
</dbReference>
<dbReference type="PROSITE" id="PS00010">
    <property type="entry name" value="ASX_HYDROXYL"/>
    <property type="match status" value="2"/>
</dbReference>
<dbReference type="GO" id="GO:0005509">
    <property type="term" value="F:calcium ion binding"/>
    <property type="evidence" value="ECO:0007669"/>
    <property type="project" value="InterPro"/>
</dbReference>
<evidence type="ECO:0000313" key="8">
    <source>
        <dbReference type="Proteomes" id="UP000504635"/>
    </source>
</evidence>